<evidence type="ECO:0000256" key="5">
    <source>
        <dbReference type="SAM" id="Phobius"/>
    </source>
</evidence>
<feature type="transmembrane region" description="Helical" evidence="5">
    <location>
        <begin position="156"/>
        <end position="178"/>
    </location>
</feature>
<reference evidence="6" key="2">
    <citation type="submission" date="2023-06" db="EMBL/GenBank/DDBJ databases">
        <authorList>
            <consortium name="Lawrence Berkeley National Laboratory"/>
            <person name="Haridas S."/>
            <person name="Hensen N."/>
            <person name="Bonometti L."/>
            <person name="Westerberg I."/>
            <person name="Brannstrom I.O."/>
            <person name="Guillou S."/>
            <person name="Cros-Aarteil S."/>
            <person name="Calhoun S."/>
            <person name="Kuo A."/>
            <person name="Mondo S."/>
            <person name="Pangilinan J."/>
            <person name="Riley R."/>
            <person name="LaButti K."/>
            <person name="Andreopoulos B."/>
            <person name="Lipzen A."/>
            <person name="Chen C."/>
            <person name="Yanf M."/>
            <person name="Daum C."/>
            <person name="Ng V."/>
            <person name="Clum A."/>
            <person name="Steindorff A."/>
            <person name="Ohm R."/>
            <person name="Martin F."/>
            <person name="Silar P."/>
            <person name="Natvig D."/>
            <person name="Lalanne C."/>
            <person name="Gautier V."/>
            <person name="Ament-velasquez S.L."/>
            <person name="Kruys A."/>
            <person name="Hutchinson M.I."/>
            <person name="Powell A.J."/>
            <person name="Barry K."/>
            <person name="Miller A.N."/>
            <person name="Grigoriev I.V."/>
            <person name="Debuchy R."/>
            <person name="Gladieux P."/>
            <person name="Thoren M.H."/>
            <person name="Johannesson H."/>
        </authorList>
    </citation>
    <scope>NUCLEOTIDE SEQUENCE</scope>
    <source>
        <strain evidence="6">CBS 232.78</strain>
    </source>
</reference>
<name>A0AAE0K0E5_9PEZI</name>
<evidence type="ECO:0000313" key="6">
    <source>
        <dbReference type="EMBL" id="KAK3367719.1"/>
    </source>
</evidence>
<feature type="transmembrane region" description="Helical" evidence="5">
    <location>
        <begin position="79"/>
        <end position="99"/>
    </location>
</feature>
<evidence type="ECO:0000256" key="3">
    <source>
        <dbReference type="ARBA" id="ARBA00022989"/>
    </source>
</evidence>
<comment type="subcellular location">
    <subcellularLocation>
        <location evidence="1">Membrane</location>
        <topology evidence="1">Multi-pass membrane protein</topology>
    </subcellularLocation>
</comment>
<comment type="caution">
    <text evidence="6">The sequence shown here is derived from an EMBL/GenBank/DDBJ whole genome shotgun (WGS) entry which is preliminary data.</text>
</comment>
<feature type="transmembrane region" description="Helical" evidence="5">
    <location>
        <begin position="242"/>
        <end position="263"/>
    </location>
</feature>
<feature type="transmembrane region" description="Helical" evidence="5">
    <location>
        <begin position="210"/>
        <end position="227"/>
    </location>
</feature>
<keyword evidence="3 5" id="KW-1133">Transmembrane helix</keyword>
<gene>
    <name evidence="6" type="ORF">B0H63DRAFT_515513</name>
</gene>
<dbReference type="AlphaFoldDB" id="A0AAE0K0E5"/>
<dbReference type="GO" id="GO:0016020">
    <property type="term" value="C:membrane"/>
    <property type="evidence" value="ECO:0007669"/>
    <property type="project" value="UniProtKB-SubCell"/>
</dbReference>
<keyword evidence="2 5" id="KW-0812">Transmembrane</keyword>
<dbReference type="InterPro" id="IPR007568">
    <property type="entry name" value="RTA1"/>
</dbReference>
<dbReference type="EMBL" id="JAULSW010000011">
    <property type="protein sequence ID" value="KAK3367719.1"/>
    <property type="molecule type" value="Genomic_DNA"/>
</dbReference>
<evidence type="ECO:0000256" key="2">
    <source>
        <dbReference type="ARBA" id="ARBA00022692"/>
    </source>
</evidence>
<dbReference type="PANTHER" id="PTHR31465:SF27">
    <property type="entry name" value="DOMAIN PROTEIN, PUTATIVE (AFU_ORTHOLOGUE AFUA_3G01030)-RELATED"/>
    <property type="match status" value="1"/>
</dbReference>
<feature type="transmembrane region" description="Helical" evidence="5">
    <location>
        <begin position="47"/>
        <end position="67"/>
    </location>
</feature>
<organism evidence="6 7">
    <name type="scientific">Podospora didyma</name>
    <dbReference type="NCBI Taxonomy" id="330526"/>
    <lineage>
        <taxon>Eukaryota</taxon>
        <taxon>Fungi</taxon>
        <taxon>Dikarya</taxon>
        <taxon>Ascomycota</taxon>
        <taxon>Pezizomycotina</taxon>
        <taxon>Sordariomycetes</taxon>
        <taxon>Sordariomycetidae</taxon>
        <taxon>Sordariales</taxon>
        <taxon>Podosporaceae</taxon>
        <taxon>Podospora</taxon>
    </lineage>
</organism>
<evidence type="ECO:0000256" key="4">
    <source>
        <dbReference type="ARBA" id="ARBA00023136"/>
    </source>
</evidence>
<feature type="transmembrane region" description="Helical" evidence="5">
    <location>
        <begin position="12"/>
        <end position="35"/>
    </location>
</feature>
<proteinExistence type="predicted"/>
<evidence type="ECO:0000256" key="1">
    <source>
        <dbReference type="ARBA" id="ARBA00004141"/>
    </source>
</evidence>
<accession>A0AAE0K0E5</accession>
<reference evidence="6" key="1">
    <citation type="journal article" date="2023" name="Mol. Phylogenet. Evol.">
        <title>Genome-scale phylogeny and comparative genomics of the fungal order Sordariales.</title>
        <authorList>
            <person name="Hensen N."/>
            <person name="Bonometti L."/>
            <person name="Westerberg I."/>
            <person name="Brannstrom I.O."/>
            <person name="Guillou S."/>
            <person name="Cros-Aarteil S."/>
            <person name="Calhoun S."/>
            <person name="Haridas S."/>
            <person name="Kuo A."/>
            <person name="Mondo S."/>
            <person name="Pangilinan J."/>
            <person name="Riley R."/>
            <person name="LaButti K."/>
            <person name="Andreopoulos B."/>
            <person name="Lipzen A."/>
            <person name="Chen C."/>
            <person name="Yan M."/>
            <person name="Daum C."/>
            <person name="Ng V."/>
            <person name="Clum A."/>
            <person name="Steindorff A."/>
            <person name="Ohm R.A."/>
            <person name="Martin F."/>
            <person name="Silar P."/>
            <person name="Natvig D.O."/>
            <person name="Lalanne C."/>
            <person name="Gautier V."/>
            <person name="Ament-Velasquez S.L."/>
            <person name="Kruys A."/>
            <person name="Hutchinson M.I."/>
            <person name="Powell A.J."/>
            <person name="Barry K."/>
            <person name="Miller A.N."/>
            <person name="Grigoriev I.V."/>
            <person name="Debuchy R."/>
            <person name="Gladieux P."/>
            <person name="Hiltunen Thoren M."/>
            <person name="Johannesson H."/>
        </authorList>
    </citation>
    <scope>NUCLEOTIDE SEQUENCE</scope>
    <source>
        <strain evidence="6">CBS 232.78</strain>
    </source>
</reference>
<feature type="transmembrane region" description="Helical" evidence="5">
    <location>
        <begin position="120"/>
        <end position="144"/>
    </location>
</feature>
<dbReference type="PANTHER" id="PTHR31465">
    <property type="entry name" value="PROTEIN RTA1-RELATED"/>
    <property type="match status" value="1"/>
</dbReference>
<dbReference type="Proteomes" id="UP001285441">
    <property type="component" value="Unassembled WGS sequence"/>
</dbReference>
<keyword evidence="7" id="KW-1185">Reference proteome</keyword>
<protein>
    <submittedName>
        <fullName evidence="6">RTA1 like protein-domain-containing protein</fullName>
    </submittedName>
</protein>
<evidence type="ECO:0000313" key="7">
    <source>
        <dbReference type="Proteomes" id="UP001285441"/>
    </source>
</evidence>
<sequence>MAVLEPYKGGYYLWKFLPSVPGAVIFAILFLAITVPHVWRIVTKKTWFCIPFALGGLMEVIGFATRASAHEKTGQLMPYAIQNTMILLAPVLLAASIYMTLGRTIRNVHGEKHSLIKPSWLTKIFVSGDVFSLMIQGGAAGLMVTGGDKATLGQNIIVGGLVFQVLIFGLFCATAMVFHLRMRADPMVQAAERMPELQQEGVQWKQTVKMLYVVSALIMGRSVFRVIEFSMGHDGYLLSNEWPLYVFDAVPMFAVMAIFWWWFPSTAAGAKKRGTWGSVTSMSDLQPGMGHAESHGSNNKAAV</sequence>
<keyword evidence="4 5" id="KW-0472">Membrane</keyword>
<dbReference type="Pfam" id="PF04479">
    <property type="entry name" value="RTA1"/>
    <property type="match status" value="1"/>
</dbReference>